<sequence length="102" mass="10909">MGDSTQDKGRVASVSSISSTQQPLNLADSTTSNTPSTSTDAPSGGAGQGQQPPQTMLSMSEITDSITERLNEVLVHLNKKDKETTAIFDNIEKKLDAMQRKL</sequence>
<evidence type="ECO:0000256" key="1">
    <source>
        <dbReference type="SAM" id="MobiDB-lite"/>
    </source>
</evidence>
<proteinExistence type="predicted"/>
<evidence type="ECO:0000313" key="2">
    <source>
        <dbReference type="EMBL" id="GMG39213.1"/>
    </source>
</evidence>
<reference evidence="2" key="1">
    <citation type="submission" date="2023-04" db="EMBL/GenBank/DDBJ databases">
        <title>Ambrosiozyma monospora NBRC 1965.</title>
        <authorList>
            <person name="Ichikawa N."/>
            <person name="Sato H."/>
            <person name="Tonouchi N."/>
        </authorList>
    </citation>
    <scope>NUCLEOTIDE SEQUENCE</scope>
    <source>
        <strain evidence="2">NBRC 1965</strain>
    </source>
</reference>
<protein>
    <submittedName>
        <fullName evidence="2">Unnamed protein product</fullName>
    </submittedName>
</protein>
<dbReference type="EMBL" id="BSXU01002740">
    <property type="protein sequence ID" value="GMG39213.1"/>
    <property type="molecule type" value="Genomic_DNA"/>
</dbReference>
<dbReference type="AlphaFoldDB" id="A0A9W6YZQ7"/>
<feature type="compositionally biased region" description="Polar residues" evidence="1">
    <location>
        <begin position="13"/>
        <end position="24"/>
    </location>
</feature>
<dbReference type="Proteomes" id="UP001165063">
    <property type="component" value="Unassembled WGS sequence"/>
</dbReference>
<organism evidence="2 3">
    <name type="scientific">Ambrosiozyma monospora</name>
    <name type="common">Yeast</name>
    <name type="synonym">Endomycopsis monosporus</name>
    <dbReference type="NCBI Taxonomy" id="43982"/>
    <lineage>
        <taxon>Eukaryota</taxon>
        <taxon>Fungi</taxon>
        <taxon>Dikarya</taxon>
        <taxon>Ascomycota</taxon>
        <taxon>Saccharomycotina</taxon>
        <taxon>Pichiomycetes</taxon>
        <taxon>Pichiales</taxon>
        <taxon>Pichiaceae</taxon>
        <taxon>Ambrosiozyma</taxon>
    </lineage>
</organism>
<feature type="compositionally biased region" description="Basic and acidic residues" evidence="1">
    <location>
        <begin position="1"/>
        <end position="10"/>
    </location>
</feature>
<evidence type="ECO:0000313" key="3">
    <source>
        <dbReference type="Proteomes" id="UP001165063"/>
    </source>
</evidence>
<comment type="caution">
    <text evidence="2">The sequence shown here is derived from an EMBL/GenBank/DDBJ whole genome shotgun (WGS) entry which is preliminary data.</text>
</comment>
<feature type="compositionally biased region" description="Polar residues" evidence="1">
    <location>
        <begin position="55"/>
        <end position="64"/>
    </location>
</feature>
<accession>A0A9W6YZQ7</accession>
<keyword evidence="3" id="KW-1185">Reference proteome</keyword>
<gene>
    <name evidence="2" type="ORF">Amon01_000515500</name>
</gene>
<feature type="region of interest" description="Disordered" evidence="1">
    <location>
        <begin position="1"/>
        <end position="64"/>
    </location>
</feature>
<name>A0A9W6YZQ7_AMBMO</name>
<feature type="compositionally biased region" description="Low complexity" evidence="1">
    <location>
        <begin position="27"/>
        <end position="54"/>
    </location>
</feature>
<dbReference type="OrthoDB" id="3997856at2759"/>